<keyword evidence="3 6" id="KW-0812">Transmembrane</keyword>
<feature type="transmembrane region" description="Helical" evidence="6">
    <location>
        <begin position="333"/>
        <end position="359"/>
    </location>
</feature>
<evidence type="ECO:0000256" key="3">
    <source>
        <dbReference type="ARBA" id="ARBA00022692"/>
    </source>
</evidence>
<dbReference type="InterPro" id="IPR011701">
    <property type="entry name" value="MFS"/>
</dbReference>
<feature type="transmembrane region" description="Helical" evidence="6">
    <location>
        <begin position="266"/>
        <end position="286"/>
    </location>
</feature>
<dbReference type="GeneID" id="92045401"/>
<dbReference type="EMBL" id="JAQQWN010000006">
    <property type="protein sequence ID" value="KAK8080208.1"/>
    <property type="molecule type" value="Genomic_DNA"/>
</dbReference>
<evidence type="ECO:0000256" key="2">
    <source>
        <dbReference type="ARBA" id="ARBA00022448"/>
    </source>
</evidence>
<reference evidence="8 9" key="1">
    <citation type="submission" date="2023-01" db="EMBL/GenBank/DDBJ databases">
        <title>Analysis of 21 Apiospora genomes using comparative genomics revels a genus with tremendous synthesis potential of carbohydrate active enzymes and secondary metabolites.</title>
        <authorList>
            <person name="Sorensen T."/>
        </authorList>
    </citation>
    <scope>NUCLEOTIDE SEQUENCE [LARGE SCALE GENOMIC DNA]</scope>
    <source>
        <strain evidence="8 9">CBS 114990</strain>
    </source>
</reference>
<comment type="subcellular location">
    <subcellularLocation>
        <location evidence="1">Membrane</location>
        <topology evidence="1">Multi-pass membrane protein</topology>
    </subcellularLocation>
</comment>
<evidence type="ECO:0000256" key="4">
    <source>
        <dbReference type="ARBA" id="ARBA00022989"/>
    </source>
</evidence>
<evidence type="ECO:0000256" key="5">
    <source>
        <dbReference type="ARBA" id="ARBA00023136"/>
    </source>
</evidence>
<keyword evidence="2" id="KW-0813">Transport</keyword>
<feature type="transmembrane region" description="Helical" evidence="6">
    <location>
        <begin position="371"/>
        <end position="392"/>
    </location>
</feature>
<keyword evidence="5 6" id="KW-0472">Membrane</keyword>
<evidence type="ECO:0000313" key="8">
    <source>
        <dbReference type="EMBL" id="KAK8080208.1"/>
    </source>
</evidence>
<keyword evidence="9" id="KW-1185">Reference proteome</keyword>
<dbReference type="SUPFAM" id="SSF103473">
    <property type="entry name" value="MFS general substrate transporter"/>
    <property type="match status" value="1"/>
</dbReference>
<comment type="caution">
    <text evidence="8">The sequence shown here is derived from an EMBL/GenBank/DDBJ whole genome shotgun (WGS) entry which is preliminary data.</text>
</comment>
<dbReference type="Pfam" id="PF07690">
    <property type="entry name" value="MFS_1"/>
    <property type="match status" value="1"/>
</dbReference>
<dbReference type="PANTHER" id="PTHR43791">
    <property type="entry name" value="PERMEASE-RELATED"/>
    <property type="match status" value="1"/>
</dbReference>
<feature type="transmembrane region" description="Helical" evidence="6">
    <location>
        <begin position="191"/>
        <end position="214"/>
    </location>
</feature>
<name>A0ABR1WDL0_9PEZI</name>
<evidence type="ECO:0000256" key="1">
    <source>
        <dbReference type="ARBA" id="ARBA00004141"/>
    </source>
</evidence>
<dbReference type="InterPro" id="IPR020846">
    <property type="entry name" value="MFS_dom"/>
</dbReference>
<feature type="domain" description="Major facilitator superfamily (MFS) profile" evidence="7">
    <location>
        <begin position="100"/>
        <end position="515"/>
    </location>
</feature>
<organism evidence="8 9">
    <name type="scientific">Apiospora hydei</name>
    <dbReference type="NCBI Taxonomy" id="1337664"/>
    <lineage>
        <taxon>Eukaryota</taxon>
        <taxon>Fungi</taxon>
        <taxon>Dikarya</taxon>
        <taxon>Ascomycota</taxon>
        <taxon>Pezizomycotina</taxon>
        <taxon>Sordariomycetes</taxon>
        <taxon>Xylariomycetidae</taxon>
        <taxon>Amphisphaeriales</taxon>
        <taxon>Apiosporaceae</taxon>
        <taxon>Apiospora</taxon>
    </lineage>
</organism>
<proteinExistence type="predicted"/>
<dbReference type="RefSeq" id="XP_066667683.1">
    <property type="nucleotide sequence ID" value="XM_066812341.1"/>
</dbReference>
<gene>
    <name evidence="8" type="ORF">PG997_008026</name>
</gene>
<feature type="transmembrane region" description="Helical" evidence="6">
    <location>
        <begin position="226"/>
        <end position="246"/>
    </location>
</feature>
<dbReference type="PROSITE" id="PS50850">
    <property type="entry name" value="MFS"/>
    <property type="match status" value="1"/>
</dbReference>
<evidence type="ECO:0000259" key="7">
    <source>
        <dbReference type="PROSITE" id="PS50850"/>
    </source>
</evidence>
<sequence>MQTAWADFAKDPYGAGPGWERVGSGEAGGYPVAAFDVGADLDVKGWALMDNGTLDRNATLIAMADSEKTEATTTALQVMLTSQSVAVDRNQLYRKIDFRIIPLMFLCYLFQSLDKTALNYANVMGLQKSLNMQGQDFSWLATSFFLAYALAEFPQAYLLQRFPLRKVLGLNIIAWGLAMCSSALVRSYAALLVLRVVLGACESIVVPALVLVTSTWYTKRQACGRTGLWFCSIGAGQIVGGLVGFAALHGSGDNDIARGNFGGWRIMFLAIGVSNLPVAAAVLLWLPDTVDAARFLTADEKAFVHAALALDQGGNGRQVFKPRAIVEALADPAVWLLVSIIVLTVIPSGVIITFSATLIKGFGYTPKESALLNMPSGLVSIISTLLSTFVILRGIPRWLAILMLLVPTMIGAGLMSFYKGQGGSLAGIYLINFTIAPTALVFNLVGSNTSGYTKKVTSYAAIAIAFSIANIIGPQTFQAREVPGYISAKITIFATNGAAIFATILLRIIYGRRNRQTEKAREAQLAAVARGETAVEALIDDEDLTDRKNPAFRYVY</sequence>
<keyword evidence="4 6" id="KW-1133">Transmembrane helix</keyword>
<evidence type="ECO:0000313" key="9">
    <source>
        <dbReference type="Proteomes" id="UP001433268"/>
    </source>
</evidence>
<feature type="transmembrane region" description="Helical" evidence="6">
    <location>
        <begin position="424"/>
        <end position="444"/>
    </location>
</feature>
<dbReference type="InterPro" id="IPR036259">
    <property type="entry name" value="MFS_trans_sf"/>
</dbReference>
<feature type="transmembrane region" description="Helical" evidence="6">
    <location>
        <begin position="399"/>
        <end position="418"/>
    </location>
</feature>
<dbReference type="Proteomes" id="UP001433268">
    <property type="component" value="Unassembled WGS sequence"/>
</dbReference>
<feature type="transmembrane region" description="Helical" evidence="6">
    <location>
        <begin position="485"/>
        <end position="510"/>
    </location>
</feature>
<accession>A0ABR1WDL0</accession>
<protein>
    <recommendedName>
        <fullName evidence="7">Major facilitator superfamily (MFS) profile domain-containing protein</fullName>
    </recommendedName>
</protein>
<evidence type="ECO:0000256" key="6">
    <source>
        <dbReference type="SAM" id="Phobius"/>
    </source>
</evidence>
<dbReference type="Gene3D" id="1.20.1250.20">
    <property type="entry name" value="MFS general substrate transporter like domains"/>
    <property type="match status" value="1"/>
</dbReference>
<dbReference type="PANTHER" id="PTHR43791:SF40">
    <property type="entry name" value="THIAMINE PATHWAY TRANSPORTER THI73"/>
    <property type="match status" value="1"/>
</dbReference>
<feature type="transmembrane region" description="Helical" evidence="6">
    <location>
        <begin position="456"/>
        <end position="473"/>
    </location>
</feature>
<feature type="transmembrane region" description="Helical" evidence="6">
    <location>
        <begin position="137"/>
        <end position="155"/>
    </location>
</feature>